<name>A0A1M7YYJ8_9VIBR</name>
<dbReference type="AlphaFoldDB" id="A0A1M7YYJ8"/>
<dbReference type="EMBL" id="FRFG01000045">
    <property type="protein sequence ID" value="SHO57665.1"/>
    <property type="molecule type" value="Genomic_DNA"/>
</dbReference>
<dbReference type="Proteomes" id="UP000184600">
    <property type="component" value="Unassembled WGS sequence"/>
</dbReference>
<organism evidence="1 2">
    <name type="scientific">Vibrio quintilis</name>
    <dbReference type="NCBI Taxonomy" id="1117707"/>
    <lineage>
        <taxon>Bacteria</taxon>
        <taxon>Pseudomonadati</taxon>
        <taxon>Pseudomonadota</taxon>
        <taxon>Gammaproteobacteria</taxon>
        <taxon>Vibrionales</taxon>
        <taxon>Vibrionaceae</taxon>
        <taxon>Vibrio</taxon>
    </lineage>
</organism>
<accession>A0A1M7YYJ8</accession>
<dbReference type="STRING" id="1117707.VQ7734_03435"/>
<evidence type="ECO:0000313" key="1">
    <source>
        <dbReference type="EMBL" id="SHO57665.1"/>
    </source>
</evidence>
<protein>
    <submittedName>
        <fullName evidence="1">Uncharacterized protein</fullName>
    </submittedName>
</protein>
<proteinExistence type="predicted"/>
<reference evidence="2" key="1">
    <citation type="submission" date="2016-12" db="EMBL/GenBank/DDBJ databases">
        <authorList>
            <person name="Rodrigo-Torres L."/>
            <person name="Arahal R.D."/>
            <person name="Lucena T."/>
        </authorList>
    </citation>
    <scope>NUCLEOTIDE SEQUENCE [LARGE SCALE GENOMIC DNA]</scope>
</reference>
<keyword evidence="2" id="KW-1185">Reference proteome</keyword>
<sequence>MIYRMSKQLVLNGVVKHFISLTKIEGMKMKPDEFPYNQSGLALDELEKLIIRVVEHELERDDLLKSIADARERGTVPIRGIQHQLMQYRKKYSLYTPFSDDEKQLIDHLLNYWG</sequence>
<gene>
    <name evidence="1" type="ORF">VQ7734_03435</name>
</gene>
<evidence type="ECO:0000313" key="2">
    <source>
        <dbReference type="Proteomes" id="UP000184600"/>
    </source>
</evidence>